<evidence type="ECO:0000256" key="3">
    <source>
        <dbReference type="SAM" id="MobiDB-lite"/>
    </source>
</evidence>
<dbReference type="InterPro" id="IPR001087">
    <property type="entry name" value="GDSL"/>
</dbReference>
<comment type="similarity">
    <text evidence="1">Belongs to the 'GDSL' lipolytic enzyme family.</text>
</comment>
<name>A0A811SKV9_9POAL</name>
<dbReference type="OrthoDB" id="1600564at2759"/>
<reference evidence="5" key="1">
    <citation type="submission" date="2020-10" db="EMBL/GenBank/DDBJ databases">
        <authorList>
            <person name="Han B."/>
            <person name="Lu T."/>
            <person name="Zhao Q."/>
            <person name="Huang X."/>
            <person name="Zhao Y."/>
        </authorList>
    </citation>
    <scope>NUCLEOTIDE SEQUENCE</scope>
</reference>
<dbReference type="Gene3D" id="3.40.50.1110">
    <property type="entry name" value="SGNH hydrolase"/>
    <property type="match status" value="1"/>
</dbReference>
<gene>
    <name evidence="5" type="ORF">NCGR_LOCUS65605</name>
</gene>
<keyword evidence="6" id="KW-1185">Reference proteome</keyword>
<feature type="region of interest" description="Disordered" evidence="3">
    <location>
        <begin position="69"/>
        <end position="93"/>
    </location>
</feature>
<organism evidence="5 6">
    <name type="scientific">Miscanthus lutarioriparius</name>
    <dbReference type="NCBI Taxonomy" id="422564"/>
    <lineage>
        <taxon>Eukaryota</taxon>
        <taxon>Viridiplantae</taxon>
        <taxon>Streptophyta</taxon>
        <taxon>Embryophyta</taxon>
        <taxon>Tracheophyta</taxon>
        <taxon>Spermatophyta</taxon>
        <taxon>Magnoliopsida</taxon>
        <taxon>Liliopsida</taxon>
        <taxon>Poales</taxon>
        <taxon>Poaceae</taxon>
        <taxon>PACMAD clade</taxon>
        <taxon>Panicoideae</taxon>
        <taxon>Andropogonodae</taxon>
        <taxon>Andropogoneae</taxon>
        <taxon>Saccharinae</taxon>
        <taxon>Miscanthus</taxon>
    </lineage>
</organism>
<dbReference type="AlphaFoldDB" id="A0A811SKV9"/>
<dbReference type="EMBL" id="CAJGYO010000228">
    <property type="protein sequence ID" value="CAD6341507.1"/>
    <property type="molecule type" value="Genomic_DNA"/>
</dbReference>
<protein>
    <submittedName>
        <fullName evidence="5">Uncharacterized protein</fullName>
    </submittedName>
</protein>
<comment type="caution">
    <text evidence="5">The sequence shown here is derived from an EMBL/GenBank/DDBJ whole genome shotgun (WGS) entry which is preliminary data.</text>
</comment>
<sequence length="395" mass="42401">MAGATNGGGGGGKVISMPLQYFCVLAAAVVAVMVLSLSFMSPAAMVAVRHNLGSSVAAAAPGSSNSSGGAAAGLAAASPPPVAREEKEQARRRPPVVLFNFGDSNSDTGGVAAAGGMRIMPPEGRTYFHHPTGRLSDGRVIIDFICESLGTHELNPYLKGIGSDYSNGVNFAMAGSHSDHGFSDYSLNVQVDQFVYFRHRSLRMFERGLKGPVSKEGFENALYMMDIGHNDMILYDNGARKFWVHGTSASWGACWRWWCREQGREGQARLPRRRQQGCHRRTTRSSASSVTTSGSTSRAPPSSYTDMFAIKIRLRRQPHQIRACLRSSSSPGIEWPFMVCCGNGGPPYNMEQGKPGCGDLCPPEAKVVSWDSVHFTDFGSGLAAKLTMSGEYCPG</sequence>
<dbReference type="Proteomes" id="UP000604825">
    <property type="component" value="Unassembled WGS sequence"/>
</dbReference>
<evidence type="ECO:0000313" key="6">
    <source>
        <dbReference type="Proteomes" id="UP000604825"/>
    </source>
</evidence>
<dbReference type="PANTHER" id="PTHR22835">
    <property type="entry name" value="ZINC FINGER FYVE DOMAIN CONTAINING PROTEIN"/>
    <property type="match status" value="1"/>
</dbReference>
<evidence type="ECO:0000256" key="2">
    <source>
        <dbReference type="ARBA" id="ARBA00023180"/>
    </source>
</evidence>
<feature type="compositionally biased region" description="Basic residues" evidence="3">
    <location>
        <begin position="270"/>
        <end position="283"/>
    </location>
</feature>
<evidence type="ECO:0000256" key="4">
    <source>
        <dbReference type="SAM" id="Phobius"/>
    </source>
</evidence>
<dbReference type="GO" id="GO:0016788">
    <property type="term" value="F:hydrolase activity, acting on ester bonds"/>
    <property type="evidence" value="ECO:0007669"/>
    <property type="project" value="InterPro"/>
</dbReference>
<evidence type="ECO:0000313" key="5">
    <source>
        <dbReference type="EMBL" id="CAD6341507.1"/>
    </source>
</evidence>
<keyword evidence="2" id="KW-0325">Glycoprotein</keyword>
<feature type="region of interest" description="Disordered" evidence="3">
    <location>
        <begin position="269"/>
        <end position="303"/>
    </location>
</feature>
<proteinExistence type="inferred from homology"/>
<keyword evidence="4" id="KW-0812">Transmembrane</keyword>
<evidence type="ECO:0000256" key="1">
    <source>
        <dbReference type="ARBA" id="ARBA00008668"/>
    </source>
</evidence>
<feature type="transmembrane region" description="Helical" evidence="4">
    <location>
        <begin position="19"/>
        <end position="40"/>
    </location>
</feature>
<keyword evidence="4" id="KW-0472">Membrane</keyword>
<dbReference type="Pfam" id="PF00657">
    <property type="entry name" value="Lipase_GDSL"/>
    <property type="match status" value="1"/>
</dbReference>
<dbReference type="PANTHER" id="PTHR22835:SF234">
    <property type="entry name" value="OS05G0159200 PROTEIN"/>
    <property type="match status" value="1"/>
</dbReference>
<keyword evidence="4" id="KW-1133">Transmembrane helix</keyword>
<dbReference type="InterPro" id="IPR036514">
    <property type="entry name" value="SGNH_hydro_sf"/>
</dbReference>
<feature type="compositionally biased region" description="Low complexity" evidence="3">
    <location>
        <begin position="284"/>
        <end position="298"/>
    </location>
</feature>
<accession>A0A811SKV9</accession>